<organism evidence="14 15">
    <name type="scientific">Cynara cardunculus var. scolymus</name>
    <name type="common">Globe artichoke</name>
    <name type="synonym">Cynara scolymus</name>
    <dbReference type="NCBI Taxonomy" id="59895"/>
    <lineage>
        <taxon>Eukaryota</taxon>
        <taxon>Viridiplantae</taxon>
        <taxon>Streptophyta</taxon>
        <taxon>Embryophyta</taxon>
        <taxon>Tracheophyta</taxon>
        <taxon>Spermatophyta</taxon>
        <taxon>Magnoliopsida</taxon>
        <taxon>eudicotyledons</taxon>
        <taxon>Gunneridae</taxon>
        <taxon>Pentapetalae</taxon>
        <taxon>asterids</taxon>
        <taxon>campanulids</taxon>
        <taxon>Asterales</taxon>
        <taxon>Asteraceae</taxon>
        <taxon>Carduoideae</taxon>
        <taxon>Cardueae</taxon>
        <taxon>Carduinae</taxon>
        <taxon>Cynara</taxon>
    </lineage>
</organism>
<keyword evidence="8" id="KW-0408">Iron</keyword>
<feature type="transmembrane region" description="Helical" evidence="12">
    <location>
        <begin position="192"/>
        <end position="214"/>
    </location>
</feature>
<evidence type="ECO:0000259" key="13">
    <source>
        <dbReference type="Pfam" id="PF00487"/>
    </source>
</evidence>
<keyword evidence="4 11" id="KW-0812">Transmembrane</keyword>
<dbReference type="CDD" id="cd03505">
    <property type="entry name" value="Delta9-FADS-like"/>
    <property type="match status" value="2"/>
</dbReference>
<dbReference type="Gramene" id="KVH98035">
    <property type="protein sequence ID" value="KVH98035"/>
    <property type="gene ID" value="Ccrd_023744"/>
</dbReference>
<evidence type="ECO:0000256" key="9">
    <source>
        <dbReference type="ARBA" id="ARBA00023098"/>
    </source>
</evidence>
<sequence length="693" mass="80594">MYPIFPLINNHKWRFRHATIPSDHTHQNKTTTPRETPLQLEKGWFWFRKWDSEDMASISWFTMIHVLAAIAPFVFDMGAILLALVLAILTGIGVTLGYHRLLCHHSFKIPKWLEYFFVYCGAHAFQRDPMFYVNTHKSHHKYTDTDRDPVAPSHGFWYCNMGWFFNNDHIAAQCGESRGGEYSKVRELKAQWFYRFLHYTYFWHPTALAALLYLHGGFSYLAWGMGMRGVVVHQFASLATYVSHIWGERPWNSPDTSTNNWWVAILTLGEGWHNNHHAFPRSARHGLERWQFDFTWELIKFLELVGLATDIKLPILLKVIISHIVVITQGMRTVTALHITFLLVLGDGGITIITLFPNRLNMGFGLDMADDQMRNLVTVSNGTKESEYKKILLSNVMVTRKRNLFWGRKWRTLDIKMGVWILAIHLLALFAPFTFTWDALWAAFGSYLLFGIFGITLGYHRILAHHSVKLPKWLEYIFAYIGVLSMQIHTLPPLDFGLVIWDGSSIAAILLRRYYYVYPYLKNKLLSANILIYVDRLVLQYQERKNVEDLKSQIFYKFVQRTYVLHISTFTALIYAVGGFTYLVWIVGVGGTWGYHVTFLVNSACHIWGNQIWDTGDLSKNNWWVAILSFGEGWHNNHHAFEYSARHGLEWWQIDVGWYVIRFLEAVGLATNVKVPTEAHKLKKSSASHPKFK</sequence>
<evidence type="ECO:0000256" key="2">
    <source>
        <dbReference type="ARBA" id="ARBA00005189"/>
    </source>
</evidence>
<dbReference type="PRINTS" id="PR00075">
    <property type="entry name" value="FACDDSATRASE"/>
</dbReference>
<comment type="similarity">
    <text evidence="3 11">Belongs to the fatty acid desaturase type 1 family.</text>
</comment>
<evidence type="ECO:0000256" key="1">
    <source>
        <dbReference type="ARBA" id="ARBA00004141"/>
    </source>
</evidence>
<evidence type="ECO:0000313" key="15">
    <source>
        <dbReference type="Proteomes" id="UP000243975"/>
    </source>
</evidence>
<dbReference type="PANTHER" id="PTHR11351:SF75">
    <property type="entry name" value="ACYL-COA DESATURASE"/>
    <property type="match status" value="1"/>
</dbReference>
<evidence type="ECO:0000256" key="12">
    <source>
        <dbReference type="SAM" id="Phobius"/>
    </source>
</evidence>
<feature type="transmembrane region" description="Helical" evidence="12">
    <location>
        <begin position="563"/>
        <end position="587"/>
    </location>
</feature>
<feature type="transmembrane region" description="Helical" evidence="12">
    <location>
        <begin position="80"/>
        <end position="98"/>
    </location>
</feature>
<comment type="caution">
    <text evidence="14">The sequence shown here is derived from an EMBL/GenBank/DDBJ whole genome shotgun (WGS) entry which is preliminary data.</text>
</comment>
<evidence type="ECO:0000256" key="4">
    <source>
        <dbReference type="ARBA" id="ARBA00022692"/>
    </source>
</evidence>
<dbReference type="Proteomes" id="UP000243975">
    <property type="component" value="Unassembled WGS sequence"/>
</dbReference>
<dbReference type="AlphaFoldDB" id="A0A124SDU4"/>
<reference evidence="14 15" key="1">
    <citation type="journal article" date="2016" name="Sci. Rep.">
        <title>The genome sequence of the outbreeding globe artichoke constructed de novo incorporating a phase-aware low-pass sequencing strategy of F1 progeny.</title>
        <authorList>
            <person name="Scaglione D."/>
            <person name="Reyes-Chin-Wo S."/>
            <person name="Acquadro A."/>
            <person name="Froenicke L."/>
            <person name="Portis E."/>
            <person name="Beitel C."/>
            <person name="Tirone M."/>
            <person name="Mauro R."/>
            <person name="Lo Monaco A."/>
            <person name="Mauromicale G."/>
            <person name="Faccioli P."/>
            <person name="Cattivelli L."/>
            <person name="Rieseberg L."/>
            <person name="Michelmore R."/>
            <person name="Lanteri S."/>
        </authorList>
    </citation>
    <scope>NUCLEOTIDE SEQUENCE [LARGE SCALE GENOMIC DNA]</scope>
    <source>
        <strain evidence="14">2C</strain>
    </source>
</reference>
<keyword evidence="9" id="KW-0443">Lipid metabolism</keyword>
<name>A0A124SDU4_CYNCS</name>
<keyword evidence="11" id="KW-0444">Lipid biosynthesis</keyword>
<gene>
    <name evidence="14" type="ORF">Ccrd_023744</name>
</gene>
<feature type="domain" description="Fatty acid desaturase" evidence="13">
    <location>
        <begin position="81"/>
        <end position="288"/>
    </location>
</feature>
<protein>
    <recommendedName>
        <fullName evidence="13">Fatty acid desaturase domain-containing protein</fullName>
    </recommendedName>
</protein>
<evidence type="ECO:0000256" key="6">
    <source>
        <dbReference type="ARBA" id="ARBA00022989"/>
    </source>
</evidence>
<feature type="transmembrane region" description="Helical" evidence="12">
    <location>
        <begin position="55"/>
        <end position="74"/>
    </location>
</feature>
<feature type="transmembrane region" description="Helical" evidence="12">
    <location>
        <begin position="441"/>
        <end position="461"/>
    </location>
</feature>
<evidence type="ECO:0000313" key="14">
    <source>
        <dbReference type="EMBL" id="KVH98035.1"/>
    </source>
</evidence>
<dbReference type="InterPro" id="IPR005804">
    <property type="entry name" value="FA_desaturase_dom"/>
</dbReference>
<keyword evidence="15" id="KW-1185">Reference proteome</keyword>
<evidence type="ECO:0000256" key="8">
    <source>
        <dbReference type="ARBA" id="ARBA00023004"/>
    </source>
</evidence>
<dbReference type="STRING" id="59895.A0A124SDU4"/>
<keyword evidence="5" id="KW-0276">Fatty acid metabolism</keyword>
<dbReference type="Pfam" id="PF00487">
    <property type="entry name" value="FA_desaturase"/>
    <property type="match status" value="1"/>
</dbReference>
<dbReference type="GO" id="GO:0042761">
    <property type="term" value="P:very long-chain fatty acid biosynthetic process"/>
    <property type="evidence" value="ECO:0007669"/>
    <property type="project" value="TreeGrafter"/>
</dbReference>
<feature type="transmembrane region" description="Helical" evidence="12">
    <location>
        <begin position="417"/>
        <end position="435"/>
    </location>
</feature>
<dbReference type="GO" id="GO:0016717">
    <property type="term" value="F:oxidoreductase activity, acting on paired donors, with oxidation of a pair of donors resulting in the reduction of molecular oxygen to two molecules of water"/>
    <property type="evidence" value="ECO:0007669"/>
    <property type="project" value="InterPro"/>
</dbReference>
<comment type="domain">
    <text evidence="11">The histidine box domains are involved in binding the catalytic metal ions.</text>
</comment>
<keyword evidence="6 12" id="KW-1133">Transmembrane helix</keyword>
<feature type="transmembrane region" description="Helical" evidence="12">
    <location>
        <begin position="337"/>
        <end position="356"/>
    </location>
</feature>
<dbReference type="EMBL" id="LEKV01003812">
    <property type="protein sequence ID" value="KVH98035.1"/>
    <property type="molecule type" value="Genomic_DNA"/>
</dbReference>
<comment type="pathway">
    <text evidence="2">Lipid metabolism.</text>
</comment>
<proteinExistence type="inferred from homology"/>
<evidence type="ECO:0000256" key="7">
    <source>
        <dbReference type="ARBA" id="ARBA00023002"/>
    </source>
</evidence>
<accession>A0A124SDU4</accession>
<comment type="cofactor">
    <cofactor evidence="11">
        <name>Fe(2+)</name>
        <dbReference type="ChEBI" id="CHEBI:29033"/>
    </cofactor>
</comment>
<evidence type="ECO:0000256" key="3">
    <source>
        <dbReference type="ARBA" id="ARBA00009295"/>
    </source>
</evidence>
<keyword evidence="11" id="KW-0275">Fatty acid biosynthesis</keyword>
<evidence type="ECO:0000256" key="11">
    <source>
        <dbReference type="RuleBase" id="RU000581"/>
    </source>
</evidence>
<comment type="subcellular location">
    <subcellularLocation>
        <location evidence="1">Membrane</location>
        <topology evidence="1">Multi-pass membrane protein</topology>
    </subcellularLocation>
</comment>
<keyword evidence="7 11" id="KW-0560">Oxidoreductase</keyword>
<dbReference type="PANTHER" id="PTHR11351">
    <property type="entry name" value="ACYL-COA DESATURASE"/>
    <property type="match status" value="1"/>
</dbReference>
<evidence type="ECO:0000256" key="5">
    <source>
        <dbReference type="ARBA" id="ARBA00022832"/>
    </source>
</evidence>
<dbReference type="GO" id="GO:0005789">
    <property type="term" value="C:endoplasmic reticulum membrane"/>
    <property type="evidence" value="ECO:0007669"/>
    <property type="project" value="TreeGrafter"/>
</dbReference>
<keyword evidence="10 12" id="KW-0472">Membrane</keyword>
<evidence type="ECO:0000256" key="10">
    <source>
        <dbReference type="ARBA" id="ARBA00023136"/>
    </source>
</evidence>
<dbReference type="InterPro" id="IPR015876">
    <property type="entry name" value="Acyl-CoA_DS"/>
</dbReference>